<dbReference type="InterPro" id="IPR023214">
    <property type="entry name" value="HAD_sf"/>
</dbReference>
<dbReference type="PROSITE" id="PS01229">
    <property type="entry name" value="COF_2"/>
    <property type="match status" value="1"/>
</dbReference>
<comment type="caution">
    <text evidence="1">The sequence shown here is derived from an EMBL/GenBank/DDBJ whole genome shotgun (WGS) entry which is preliminary data.</text>
</comment>
<dbReference type="PANTHER" id="PTHR10000">
    <property type="entry name" value="PHOSPHOSERINE PHOSPHATASE"/>
    <property type="match status" value="1"/>
</dbReference>
<protein>
    <submittedName>
        <fullName evidence="1">Cof-type HAD-IIB family hydrolase</fullName>
    </submittedName>
</protein>
<dbReference type="GO" id="GO:0016787">
    <property type="term" value="F:hydrolase activity"/>
    <property type="evidence" value="ECO:0007669"/>
    <property type="project" value="UniProtKB-KW"/>
</dbReference>
<evidence type="ECO:0000313" key="1">
    <source>
        <dbReference type="EMBL" id="MCU6764676.1"/>
    </source>
</evidence>
<dbReference type="SFLD" id="SFLDG01140">
    <property type="entry name" value="C2.B:_Phosphomannomutase_and_P"/>
    <property type="match status" value="1"/>
</dbReference>
<dbReference type="SFLD" id="SFLDS00003">
    <property type="entry name" value="Haloacid_Dehalogenase"/>
    <property type="match status" value="1"/>
</dbReference>
<dbReference type="Pfam" id="PF08282">
    <property type="entry name" value="Hydrolase_3"/>
    <property type="match status" value="1"/>
</dbReference>
<dbReference type="InterPro" id="IPR006379">
    <property type="entry name" value="HAD-SF_hydro_IIB"/>
</dbReference>
<dbReference type="PANTHER" id="PTHR10000:SF25">
    <property type="entry name" value="PHOSPHATASE YKRA-RELATED"/>
    <property type="match status" value="1"/>
</dbReference>
<dbReference type="Gene3D" id="3.30.1240.10">
    <property type="match status" value="1"/>
</dbReference>
<dbReference type="EMBL" id="JAOQJL010000006">
    <property type="protein sequence ID" value="MCU6764676.1"/>
    <property type="molecule type" value="Genomic_DNA"/>
</dbReference>
<dbReference type="SUPFAM" id="SSF56784">
    <property type="entry name" value="HAD-like"/>
    <property type="match status" value="1"/>
</dbReference>
<reference evidence="1 2" key="1">
    <citation type="journal article" date="2021" name="ISME Commun">
        <title>Automated analysis of genomic sequences facilitates high-throughput and comprehensive description of bacteria.</title>
        <authorList>
            <person name="Hitch T.C.A."/>
        </authorList>
    </citation>
    <scope>NUCLEOTIDE SEQUENCE [LARGE SCALE GENOMIC DNA]</scope>
    <source>
        <strain evidence="1 2">Sanger_23</strain>
    </source>
</reference>
<dbReference type="InterPro" id="IPR000150">
    <property type="entry name" value="Cof"/>
</dbReference>
<keyword evidence="2" id="KW-1185">Reference proteome</keyword>
<gene>
    <name evidence="1" type="ORF">OCV61_04535</name>
</gene>
<dbReference type="PROSITE" id="PS01228">
    <property type="entry name" value="COF_1"/>
    <property type="match status" value="1"/>
</dbReference>
<name>A0ABT2TR34_9FIRM</name>
<evidence type="ECO:0000313" key="2">
    <source>
        <dbReference type="Proteomes" id="UP001652409"/>
    </source>
</evidence>
<organism evidence="1 2">
    <name type="scientific">Blautia ammoniilytica</name>
    <dbReference type="NCBI Taxonomy" id="2981782"/>
    <lineage>
        <taxon>Bacteria</taxon>
        <taxon>Bacillati</taxon>
        <taxon>Bacillota</taxon>
        <taxon>Clostridia</taxon>
        <taxon>Lachnospirales</taxon>
        <taxon>Lachnospiraceae</taxon>
        <taxon>Blautia</taxon>
    </lineage>
</organism>
<dbReference type="InterPro" id="IPR036412">
    <property type="entry name" value="HAD-like_sf"/>
</dbReference>
<dbReference type="NCBIfam" id="TIGR01484">
    <property type="entry name" value="HAD-SF-IIB"/>
    <property type="match status" value="1"/>
</dbReference>
<proteinExistence type="predicted"/>
<dbReference type="NCBIfam" id="TIGR00099">
    <property type="entry name" value="Cof-subfamily"/>
    <property type="match status" value="1"/>
</dbReference>
<dbReference type="Proteomes" id="UP001652409">
    <property type="component" value="Unassembled WGS sequence"/>
</dbReference>
<sequence length="264" mass="29708">MNRKILFFDIDGTLVTAPPCTIPESTAQAITQARKNGHLCFINTGRTRVIIPKDLLTLGFDGYVCGCGTQIYMNGQLLFSKSIPHDQCVDIVKKLRQFHIPTYFERCDAILYDGEPHHHPVFPMIRKMAPTENIAEYTGEKAATYTFDKYLVSIGPDSDRAGFEKYAQENDMICFDHGHDVWEVTLAKYTKATGIQFLLDHLGMSLEDSFAFGDSTNDLAMLKYAGTSIAMGNSMPEIFPFCTYRTTGITDNGIWNAMKHFQLI</sequence>
<keyword evidence="1" id="KW-0378">Hydrolase</keyword>
<dbReference type="Gene3D" id="3.40.50.1000">
    <property type="entry name" value="HAD superfamily/HAD-like"/>
    <property type="match status" value="1"/>
</dbReference>
<accession>A0ABT2TR34</accession>
<dbReference type="RefSeq" id="WP_158420867.1">
    <property type="nucleotide sequence ID" value="NZ_JAOQJL010000006.1"/>
</dbReference>